<dbReference type="AlphaFoldDB" id="A0A7X1G1F1"/>
<feature type="compositionally biased region" description="Low complexity" evidence="1">
    <location>
        <begin position="66"/>
        <end position="100"/>
    </location>
</feature>
<sequence>MIRLLWRSTIAVAAIAALAGCDKTAPGQSDAAVPVLPGSASDAMLPLDTVTSQPPLDPRAVRSGRAAEPGADATEAAEAGEEGAAAAPVPAAAAAAGPVE</sequence>
<organism evidence="3 4">
    <name type="scientific">Novosphingobium piscinae</name>
    <dbReference type="NCBI Taxonomy" id="1507448"/>
    <lineage>
        <taxon>Bacteria</taxon>
        <taxon>Pseudomonadati</taxon>
        <taxon>Pseudomonadota</taxon>
        <taxon>Alphaproteobacteria</taxon>
        <taxon>Sphingomonadales</taxon>
        <taxon>Sphingomonadaceae</taxon>
        <taxon>Novosphingobium</taxon>
    </lineage>
</organism>
<feature type="signal peptide" evidence="2">
    <location>
        <begin position="1"/>
        <end position="19"/>
    </location>
</feature>
<name>A0A7X1G1F1_9SPHN</name>
<evidence type="ECO:0000313" key="3">
    <source>
        <dbReference type="EMBL" id="MBC2670893.1"/>
    </source>
</evidence>
<protein>
    <recommendedName>
        <fullName evidence="5">Argininosuccinate lyase</fullName>
    </recommendedName>
</protein>
<proteinExistence type="predicted"/>
<feature type="chain" id="PRO_5030820070" description="Argininosuccinate lyase" evidence="2">
    <location>
        <begin position="20"/>
        <end position="100"/>
    </location>
</feature>
<dbReference type="InterPro" id="IPR020558">
    <property type="entry name" value="DiOHA_6PGluconate_deHydtase_CS"/>
</dbReference>
<dbReference type="EMBL" id="JACLAX010000034">
    <property type="protein sequence ID" value="MBC2670893.1"/>
    <property type="molecule type" value="Genomic_DNA"/>
</dbReference>
<evidence type="ECO:0000256" key="1">
    <source>
        <dbReference type="SAM" id="MobiDB-lite"/>
    </source>
</evidence>
<dbReference type="PROSITE" id="PS51257">
    <property type="entry name" value="PROKAR_LIPOPROTEIN"/>
    <property type="match status" value="1"/>
</dbReference>
<evidence type="ECO:0008006" key="5">
    <source>
        <dbReference type="Google" id="ProtNLM"/>
    </source>
</evidence>
<dbReference type="Proteomes" id="UP000551327">
    <property type="component" value="Unassembled WGS sequence"/>
</dbReference>
<comment type="caution">
    <text evidence="3">The sequence shown here is derived from an EMBL/GenBank/DDBJ whole genome shotgun (WGS) entry which is preliminary data.</text>
</comment>
<gene>
    <name evidence="3" type="ORF">H7F53_17195</name>
</gene>
<keyword evidence="2" id="KW-0732">Signal</keyword>
<dbReference type="PROSITE" id="PS00886">
    <property type="entry name" value="ILVD_EDD_1"/>
    <property type="match status" value="1"/>
</dbReference>
<accession>A0A7X1G1F1</accession>
<feature type="region of interest" description="Disordered" evidence="1">
    <location>
        <begin position="44"/>
        <end position="100"/>
    </location>
</feature>
<evidence type="ECO:0000256" key="2">
    <source>
        <dbReference type="SAM" id="SignalP"/>
    </source>
</evidence>
<keyword evidence="4" id="KW-1185">Reference proteome</keyword>
<evidence type="ECO:0000313" key="4">
    <source>
        <dbReference type="Proteomes" id="UP000551327"/>
    </source>
</evidence>
<dbReference type="RefSeq" id="WP_185680747.1">
    <property type="nucleotide sequence ID" value="NZ_JACLAX010000034.1"/>
</dbReference>
<dbReference type="GO" id="GO:0003824">
    <property type="term" value="F:catalytic activity"/>
    <property type="evidence" value="ECO:0007669"/>
    <property type="project" value="InterPro"/>
</dbReference>
<reference evidence="3 4" key="1">
    <citation type="submission" date="2020-08" db="EMBL/GenBank/DDBJ databases">
        <title>The genome sequence of type strain Novosphingobium piscinae KCTC 42194.</title>
        <authorList>
            <person name="Liu Y."/>
        </authorList>
    </citation>
    <scope>NUCLEOTIDE SEQUENCE [LARGE SCALE GENOMIC DNA]</scope>
    <source>
        <strain evidence="3 4">KCTC 42194</strain>
    </source>
</reference>